<feature type="compositionally biased region" description="Polar residues" evidence="1">
    <location>
        <begin position="1"/>
        <end position="10"/>
    </location>
</feature>
<feature type="region of interest" description="Disordered" evidence="1">
    <location>
        <begin position="58"/>
        <end position="85"/>
    </location>
</feature>
<evidence type="ECO:0000313" key="2">
    <source>
        <dbReference type="EMBL" id="QHT98130.1"/>
    </source>
</evidence>
<feature type="compositionally biased region" description="Low complexity" evidence="1">
    <location>
        <begin position="12"/>
        <end position="25"/>
    </location>
</feature>
<organism evidence="2">
    <name type="scientific">viral metagenome</name>
    <dbReference type="NCBI Taxonomy" id="1070528"/>
    <lineage>
        <taxon>unclassified sequences</taxon>
        <taxon>metagenomes</taxon>
        <taxon>organismal metagenomes</taxon>
    </lineage>
</organism>
<sequence length="85" mass="8865">MVFSARQQTPRAPLGGASRSGLGSRPLGAHMCTLEEEMGGGPIACLVLVSSLKLRKERRTNRQGGGSGGVLDKGTHVYPQTGLMS</sequence>
<reference evidence="2" key="1">
    <citation type="journal article" date="2020" name="Nature">
        <title>Giant virus diversity and host interactions through global metagenomics.</title>
        <authorList>
            <person name="Schulz F."/>
            <person name="Roux S."/>
            <person name="Paez-Espino D."/>
            <person name="Jungbluth S."/>
            <person name="Walsh D.A."/>
            <person name="Denef V.J."/>
            <person name="McMahon K.D."/>
            <person name="Konstantinidis K.T."/>
            <person name="Eloe-Fadrosh E.A."/>
            <person name="Kyrpides N.C."/>
            <person name="Woyke T."/>
        </authorList>
    </citation>
    <scope>NUCLEOTIDE SEQUENCE</scope>
    <source>
        <strain evidence="2">GVMAG-M-3300025626-8</strain>
    </source>
</reference>
<protein>
    <submittedName>
        <fullName evidence="2">Uncharacterized protein</fullName>
    </submittedName>
</protein>
<accession>A0A6C0IZZ2</accession>
<dbReference type="EMBL" id="MN740287">
    <property type="protein sequence ID" value="QHT98130.1"/>
    <property type="molecule type" value="Genomic_DNA"/>
</dbReference>
<evidence type="ECO:0000256" key="1">
    <source>
        <dbReference type="SAM" id="MobiDB-lite"/>
    </source>
</evidence>
<name>A0A6C0IZZ2_9ZZZZ</name>
<dbReference type="AlphaFoldDB" id="A0A6C0IZZ2"/>
<feature type="region of interest" description="Disordered" evidence="1">
    <location>
        <begin position="1"/>
        <end position="25"/>
    </location>
</feature>
<proteinExistence type="predicted"/>